<feature type="region of interest" description="Disordered" evidence="4">
    <location>
        <begin position="119"/>
        <end position="154"/>
    </location>
</feature>
<keyword evidence="3" id="KW-0539">Nucleus</keyword>
<evidence type="ECO:0000256" key="3">
    <source>
        <dbReference type="ARBA" id="ARBA00023242"/>
    </source>
</evidence>
<dbReference type="Pfam" id="PF00172">
    <property type="entry name" value="Zn_clus"/>
    <property type="match status" value="1"/>
</dbReference>
<dbReference type="InterPro" id="IPR007219">
    <property type="entry name" value="XnlR_reg_dom"/>
</dbReference>
<feature type="compositionally biased region" description="Low complexity" evidence="4">
    <location>
        <begin position="119"/>
        <end position="128"/>
    </location>
</feature>
<evidence type="ECO:0000256" key="2">
    <source>
        <dbReference type="ARBA" id="ARBA00022723"/>
    </source>
</evidence>
<dbReference type="EMBL" id="JAZAVK010000001">
    <property type="protein sequence ID" value="KAK7433191.1"/>
    <property type="molecule type" value="Genomic_DNA"/>
</dbReference>
<dbReference type="Pfam" id="PF04082">
    <property type="entry name" value="Fungal_trans"/>
    <property type="match status" value="1"/>
</dbReference>
<keyword evidence="7" id="KW-1185">Reference proteome</keyword>
<dbReference type="PROSITE" id="PS00463">
    <property type="entry name" value="ZN2_CY6_FUNGAL_1"/>
    <property type="match status" value="1"/>
</dbReference>
<accession>A0ABR1IJD6</accession>
<keyword evidence="2" id="KW-0479">Metal-binding</keyword>
<comment type="caution">
    <text evidence="6">The sequence shown here is derived from an EMBL/GenBank/DDBJ whole genome shotgun (WGS) entry which is preliminary data.</text>
</comment>
<feature type="compositionally biased region" description="Low complexity" evidence="4">
    <location>
        <begin position="14"/>
        <end position="34"/>
    </location>
</feature>
<dbReference type="SUPFAM" id="SSF57701">
    <property type="entry name" value="Zn2/Cys6 DNA-binding domain"/>
    <property type="match status" value="1"/>
</dbReference>
<dbReference type="Gene3D" id="4.10.240.10">
    <property type="entry name" value="Zn(2)-C6 fungal-type DNA-binding domain"/>
    <property type="match status" value="1"/>
</dbReference>
<dbReference type="PANTHER" id="PTHR31001">
    <property type="entry name" value="UNCHARACTERIZED TRANSCRIPTIONAL REGULATORY PROTEIN"/>
    <property type="match status" value="1"/>
</dbReference>
<feature type="domain" description="Zn(2)-C6 fungal-type" evidence="5">
    <location>
        <begin position="35"/>
        <end position="64"/>
    </location>
</feature>
<name>A0ABR1IJD6_9HYPO</name>
<reference evidence="6 7" key="1">
    <citation type="journal article" date="2025" name="Microbiol. Resour. Announc.">
        <title>Draft genome sequences for Neonectria magnoliae and Neonectria punicea, canker pathogens of Liriodendron tulipifera and Acer saccharum in West Virginia.</title>
        <authorList>
            <person name="Petronek H.M."/>
            <person name="Kasson M.T."/>
            <person name="Metheny A.M."/>
            <person name="Stauder C.M."/>
            <person name="Lovett B."/>
            <person name="Lynch S.C."/>
            <person name="Garnas J.R."/>
            <person name="Kasson L.R."/>
            <person name="Stajich J.E."/>
        </authorList>
    </citation>
    <scope>NUCLEOTIDE SEQUENCE [LARGE SCALE GENOMIC DNA]</scope>
    <source>
        <strain evidence="6 7">NRRL 64651</strain>
    </source>
</reference>
<dbReference type="PANTHER" id="PTHR31001:SF50">
    <property type="entry name" value="ZN(II)2CYS6 TRANSCRIPTION FACTOR (EUROFUNG)"/>
    <property type="match status" value="1"/>
</dbReference>
<feature type="region of interest" description="Disordered" evidence="4">
    <location>
        <begin position="765"/>
        <end position="785"/>
    </location>
</feature>
<organism evidence="6 7">
    <name type="scientific">Neonectria magnoliae</name>
    <dbReference type="NCBI Taxonomy" id="2732573"/>
    <lineage>
        <taxon>Eukaryota</taxon>
        <taxon>Fungi</taxon>
        <taxon>Dikarya</taxon>
        <taxon>Ascomycota</taxon>
        <taxon>Pezizomycotina</taxon>
        <taxon>Sordariomycetes</taxon>
        <taxon>Hypocreomycetidae</taxon>
        <taxon>Hypocreales</taxon>
        <taxon>Nectriaceae</taxon>
        <taxon>Neonectria</taxon>
    </lineage>
</organism>
<proteinExistence type="predicted"/>
<dbReference type="SMART" id="SM00906">
    <property type="entry name" value="Fungal_trans"/>
    <property type="match status" value="1"/>
</dbReference>
<dbReference type="PROSITE" id="PS50048">
    <property type="entry name" value="ZN2_CY6_FUNGAL_2"/>
    <property type="match status" value="1"/>
</dbReference>
<gene>
    <name evidence="6" type="ORF">QQZ08_000124</name>
</gene>
<evidence type="ECO:0000259" key="5">
    <source>
        <dbReference type="PROSITE" id="PS50048"/>
    </source>
</evidence>
<dbReference type="InterPro" id="IPR050613">
    <property type="entry name" value="Sec_Metabolite_Reg"/>
</dbReference>
<evidence type="ECO:0000256" key="1">
    <source>
        <dbReference type="ARBA" id="ARBA00004123"/>
    </source>
</evidence>
<feature type="region of interest" description="Disordered" evidence="4">
    <location>
        <begin position="1"/>
        <end position="34"/>
    </location>
</feature>
<sequence length="840" mass="93388">MSQTPPPTSVAAGSASASEKPATSSASAPASKPRSCVVCRSRKVRCDKQSPCSNCRRANIACVVPANDRPPKWARRLERVTDNAAKAPQDVDPAAGQVMERLRNLEDLVKQLSSQLEQASATASSAAGGSSGVNSPETSTHDADQHMSTSSPTNVIDVQKHFGRLVLQDTSRSRYVGSGFWSRVSDELDELKMNTRGLASDDSDTSEDDEPPGKTPSTQELGRTPSERHGFLFGHNLGGSAPDLREFRPLPSQIPFLLDVFSESVNFSLQVVHMPSVTKMMRGMRGSDMSSLTPANEALVFSIYYAAVTSMEEDDVMTNFGSTKAELNLKYRLGLEHALAKADFLNVPDIVLVQAYTIFLFLARRHDSPRFVWMMTGLVIRMAQAIGLQRDPSHFENLSIFEAEIRRRVWWVLCTLDVRTSEDQGADFIIASNSFDTKLPLNINDADIRPETSELPAERKAITDMSLPLVLFELCDLTRQMMAPAVRGGGRSLEEQSGLLDRFYEKLERGYLQYTTEPEDIAYWVLVTSSRLVIAKFTLFIYLPTLFSSPSDEFSGEVRNKLFIAALEVAEFNHALNAEQRCRHWRWIFQTYTHWYAIVYLLIEVCRRQWSPMVERAWVALHSSWLIPAQPNMDKNLQIWVPLRKLMAKARRHRQTELERLQGDVAAIEELGMSDRNIPAPASSGPFPPGKGEEELFREHWRSLVGIPAESDSRKQLSGMSGGDTSRQQNLVADPAYAQHETWSNMTSTDPKAKTTQTQSRLVIEQSEESSFSTPLTVPADWSGSQSTGPGFAPWLWADADPTFDVFAGTDVSMDLDGDADGDVNWNTWLESIADAGQAG</sequence>
<dbReference type="InterPro" id="IPR001138">
    <property type="entry name" value="Zn2Cys6_DnaBD"/>
</dbReference>
<protein>
    <recommendedName>
        <fullName evidence="5">Zn(2)-C6 fungal-type domain-containing protein</fullName>
    </recommendedName>
</protein>
<evidence type="ECO:0000313" key="6">
    <source>
        <dbReference type="EMBL" id="KAK7433191.1"/>
    </source>
</evidence>
<dbReference type="CDD" id="cd00067">
    <property type="entry name" value="GAL4"/>
    <property type="match status" value="1"/>
</dbReference>
<dbReference type="InterPro" id="IPR036864">
    <property type="entry name" value="Zn2-C6_fun-type_DNA-bd_sf"/>
</dbReference>
<dbReference type="Proteomes" id="UP001498421">
    <property type="component" value="Unassembled WGS sequence"/>
</dbReference>
<dbReference type="SMART" id="SM00066">
    <property type="entry name" value="GAL4"/>
    <property type="match status" value="1"/>
</dbReference>
<feature type="region of interest" description="Disordered" evidence="4">
    <location>
        <begin position="196"/>
        <end position="230"/>
    </location>
</feature>
<dbReference type="CDD" id="cd12148">
    <property type="entry name" value="fungal_TF_MHR"/>
    <property type="match status" value="1"/>
</dbReference>
<comment type="subcellular location">
    <subcellularLocation>
        <location evidence="1">Nucleus</location>
    </subcellularLocation>
</comment>
<evidence type="ECO:0000313" key="7">
    <source>
        <dbReference type="Proteomes" id="UP001498421"/>
    </source>
</evidence>
<feature type="compositionally biased region" description="Acidic residues" evidence="4">
    <location>
        <begin position="201"/>
        <end position="210"/>
    </location>
</feature>
<evidence type="ECO:0000256" key="4">
    <source>
        <dbReference type="SAM" id="MobiDB-lite"/>
    </source>
</evidence>